<evidence type="ECO:0008006" key="3">
    <source>
        <dbReference type="Google" id="ProtNLM"/>
    </source>
</evidence>
<sequence length="184" mass="20122">MNSDPSNTSSSALRVAELPQNRPTRFVLVPETKVLAEIAQELGVDGLRKLRFDGEISARGKRDWTLKATLGFTVVQPCVVSLEPVTTRVDTKVERLFLANVETPEAAEIEMPDEDHVDPLGEEIDPYAVMVESVALHLPQYPRKAGAELGQHIHAEPGTAPMTDEDTRPFAGLADLIKPGDKDT</sequence>
<reference evidence="1 2" key="1">
    <citation type="submission" date="2015-12" db="EMBL/GenBank/DDBJ databases">
        <title>Genome sequence of the marine Rhodobacteraceae strain O3.65, Candidatus Tritonibacter horizontis.</title>
        <authorList>
            <person name="Poehlein A."/>
            <person name="Giebel H.A."/>
            <person name="Voget S."/>
            <person name="Brinkhoff T."/>
        </authorList>
    </citation>
    <scope>NUCLEOTIDE SEQUENCE [LARGE SCALE GENOMIC DNA]</scope>
    <source>
        <strain evidence="1 2">O3.65</strain>
    </source>
</reference>
<dbReference type="PATRIC" id="fig|1768241.3.peg.3936"/>
<evidence type="ECO:0000313" key="1">
    <source>
        <dbReference type="EMBL" id="KUP91373.1"/>
    </source>
</evidence>
<accession>A0A132BSP1</accession>
<dbReference type="Pfam" id="PF02620">
    <property type="entry name" value="YceD"/>
    <property type="match status" value="1"/>
</dbReference>
<gene>
    <name evidence="1" type="ORF">TRIHO_37710</name>
</gene>
<organism evidence="1 2">
    <name type="scientific">Tritonibacter horizontis</name>
    <dbReference type="NCBI Taxonomy" id="1768241"/>
    <lineage>
        <taxon>Bacteria</taxon>
        <taxon>Pseudomonadati</taxon>
        <taxon>Pseudomonadota</taxon>
        <taxon>Alphaproteobacteria</taxon>
        <taxon>Rhodobacterales</taxon>
        <taxon>Paracoccaceae</taxon>
        <taxon>Tritonibacter</taxon>
    </lineage>
</organism>
<dbReference type="EMBL" id="LPUY01000097">
    <property type="protein sequence ID" value="KUP91373.1"/>
    <property type="molecule type" value="Genomic_DNA"/>
</dbReference>
<dbReference type="InterPro" id="IPR003772">
    <property type="entry name" value="YceD"/>
</dbReference>
<dbReference type="RefSeq" id="WP_068247367.1">
    <property type="nucleotide sequence ID" value="NZ_LPUY01000097.1"/>
</dbReference>
<proteinExistence type="predicted"/>
<evidence type="ECO:0000313" key="2">
    <source>
        <dbReference type="Proteomes" id="UP000068382"/>
    </source>
</evidence>
<dbReference type="Proteomes" id="UP000068382">
    <property type="component" value="Unassembled WGS sequence"/>
</dbReference>
<comment type="caution">
    <text evidence="1">The sequence shown here is derived from an EMBL/GenBank/DDBJ whole genome shotgun (WGS) entry which is preliminary data.</text>
</comment>
<keyword evidence="2" id="KW-1185">Reference proteome</keyword>
<dbReference type="OrthoDB" id="8443793at2"/>
<dbReference type="AlphaFoldDB" id="A0A132BSP1"/>
<name>A0A132BSP1_9RHOB</name>
<protein>
    <recommendedName>
        <fullName evidence="3">ACR</fullName>
    </recommendedName>
</protein>